<evidence type="ECO:0000256" key="1">
    <source>
        <dbReference type="SAM" id="Phobius"/>
    </source>
</evidence>
<reference evidence="2 3" key="1">
    <citation type="submission" date="2021-01" db="EMBL/GenBank/DDBJ databases">
        <title>Genomic Encyclopedia of Type Strains, Phase IV (KMG-IV): sequencing the most valuable type-strain genomes for metagenomic binning, comparative biology and taxonomic classification.</title>
        <authorList>
            <person name="Goeker M."/>
        </authorList>
    </citation>
    <scope>NUCLEOTIDE SEQUENCE [LARGE SCALE GENOMIC DNA]</scope>
    <source>
        <strain evidence="2 3">DSM 100968</strain>
    </source>
</reference>
<accession>A0ABS2QBF8</accession>
<feature type="transmembrane region" description="Helical" evidence="1">
    <location>
        <begin position="35"/>
        <end position="52"/>
    </location>
</feature>
<gene>
    <name evidence="2" type="ORF">JOC27_002559</name>
</gene>
<dbReference type="EMBL" id="JAFBEV010000034">
    <property type="protein sequence ID" value="MBM7659068.1"/>
    <property type="molecule type" value="Genomic_DNA"/>
</dbReference>
<name>A0ABS2QBF8_9BACL</name>
<dbReference type="NCBIfam" id="TIGR02862">
    <property type="entry name" value="spore_BofA"/>
    <property type="match status" value="1"/>
</dbReference>
<dbReference type="Pfam" id="PF07441">
    <property type="entry name" value="BofA"/>
    <property type="match status" value="1"/>
</dbReference>
<feature type="transmembrane region" description="Helical" evidence="1">
    <location>
        <begin position="64"/>
        <end position="84"/>
    </location>
</feature>
<organism evidence="2 3">
    <name type="scientific">Sporolactobacillus spathodeae</name>
    <dbReference type="NCBI Taxonomy" id="1465502"/>
    <lineage>
        <taxon>Bacteria</taxon>
        <taxon>Bacillati</taxon>
        <taxon>Bacillota</taxon>
        <taxon>Bacilli</taxon>
        <taxon>Bacillales</taxon>
        <taxon>Sporolactobacillaceae</taxon>
        <taxon>Sporolactobacillus</taxon>
    </lineage>
</organism>
<keyword evidence="1" id="KW-1133">Transmembrane helix</keyword>
<dbReference type="Proteomes" id="UP000823201">
    <property type="component" value="Unassembled WGS sequence"/>
</dbReference>
<proteinExistence type="predicted"/>
<keyword evidence="3" id="KW-1185">Reference proteome</keyword>
<keyword evidence="1" id="KW-0472">Membrane</keyword>
<evidence type="ECO:0000313" key="3">
    <source>
        <dbReference type="Proteomes" id="UP000823201"/>
    </source>
</evidence>
<sequence>MSTTLSFAILAAVVLFFLLIIFGSSFHPFKWLGKLAVRLCIGVFLLFLLNVIGESFSFHLPINLATSAVSGLLGLPGIAALIVIKYTLGV</sequence>
<evidence type="ECO:0000313" key="2">
    <source>
        <dbReference type="EMBL" id="MBM7659068.1"/>
    </source>
</evidence>
<protein>
    <submittedName>
        <fullName evidence="2">Inhibitor of the pro-sigma K processing machinery</fullName>
    </submittedName>
</protein>
<comment type="caution">
    <text evidence="2">The sequence shown here is derived from an EMBL/GenBank/DDBJ whole genome shotgun (WGS) entry which is preliminary data.</text>
</comment>
<keyword evidence="1" id="KW-0812">Transmembrane</keyword>
<dbReference type="RefSeq" id="WP_239530313.1">
    <property type="nucleotide sequence ID" value="NZ_CBCRXA010000032.1"/>
</dbReference>
<dbReference type="InterPro" id="IPR010001">
    <property type="entry name" value="BofA"/>
</dbReference>
<feature type="transmembrane region" description="Helical" evidence="1">
    <location>
        <begin position="6"/>
        <end position="23"/>
    </location>
</feature>